<accession>A0A3G1IVP8</accession>
<gene>
    <name evidence="6" type="primary">rps15</name>
</gene>
<evidence type="ECO:0000256" key="5">
    <source>
        <dbReference type="RuleBase" id="RU003920"/>
    </source>
</evidence>
<organism evidence="6">
    <name type="scientific">Gloeochaete wittrockiana</name>
    <dbReference type="NCBI Taxonomy" id="38269"/>
    <lineage>
        <taxon>Eukaryota</taxon>
        <taxon>Glaucocystophyceae</taxon>
        <taxon>Gloeochaetales</taxon>
        <taxon>Gloeochaetaceae</taxon>
        <taxon>Gloeochaete</taxon>
    </lineage>
</organism>
<dbReference type="Gene3D" id="1.10.287.10">
    <property type="entry name" value="S15/NS1, RNA-binding"/>
    <property type="match status" value="1"/>
</dbReference>
<dbReference type="GO" id="GO:0006412">
    <property type="term" value="P:translation"/>
    <property type="evidence" value="ECO:0007669"/>
    <property type="project" value="InterPro"/>
</dbReference>
<dbReference type="EMBL" id="MF167426">
    <property type="protein sequence ID" value="ASQ40134.1"/>
    <property type="molecule type" value="Genomic_DNA"/>
</dbReference>
<dbReference type="Gene3D" id="6.10.250.3130">
    <property type="match status" value="1"/>
</dbReference>
<reference evidence="6" key="1">
    <citation type="submission" date="2017-05" db="EMBL/GenBank/DDBJ databases">
        <title>Plastid comparative genomics reveals ancient divergence between Glaucophyte genera.</title>
        <authorList>
            <person name="Figueroa-Martinez F.J."/>
            <person name="Jackson C."/>
            <person name="Reyes-Prieto A."/>
        </authorList>
    </citation>
    <scope>NUCLEOTIDE SEQUENCE</scope>
    <source>
        <strain evidence="6">SAG 46.84</strain>
    </source>
</reference>
<protein>
    <recommendedName>
        <fullName evidence="5">30S ribosomal protein S15</fullName>
    </recommendedName>
</protein>
<dbReference type="SUPFAM" id="SSF47060">
    <property type="entry name" value="S15/NS1 RNA-binding domain"/>
    <property type="match status" value="1"/>
</dbReference>
<evidence type="ECO:0000256" key="3">
    <source>
        <dbReference type="ARBA" id="ARBA00023274"/>
    </source>
</evidence>
<evidence type="ECO:0000256" key="2">
    <source>
        <dbReference type="ARBA" id="ARBA00022980"/>
    </source>
</evidence>
<dbReference type="RefSeq" id="YP_009546073.1">
    <property type="nucleotide sequence ID" value="NC_040153.1"/>
</dbReference>
<proteinExistence type="inferred from homology"/>
<dbReference type="GeneID" id="38572700"/>
<dbReference type="InterPro" id="IPR005290">
    <property type="entry name" value="Ribosomal_uS15_bac-type"/>
</dbReference>
<dbReference type="NCBIfam" id="TIGR00952">
    <property type="entry name" value="S15_bact"/>
    <property type="match status" value="1"/>
</dbReference>
<dbReference type="AlphaFoldDB" id="A0A3G1IVP8"/>
<sequence length="115" mass="13482">MIKSNYQLHIKDTGSVEFQVSNLTKRINLLTVHLQNYKKDFSSRSGLLKLIGQRKRLLNYLYKVDVERFSLLLTRLNIRNPIPNSNFINAPIQVYILPFLKRNFNALEKNMSDKG</sequence>
<dbReference type="GeneID" id="38572558"/>
<evidence type="ECO:0000313" key="6">
    <source>
        <dbReference type="EMBL" id="ASQ40134.1"/>
    </source>
</evidence>
<dbReference type="GO" id="GO:1990904">
    <property type="term" value="C:ribonucleoprotein complex"/>
    <property type="evidence" value="ECO:0007669"/>
    <property type="project" value="UniProtKB-KW"/>
</dbReference>
<keyword evidence="2 4" id="KW-0689">Ribosomal protein</keyword>
<dbReference type="InterPro" id="IPR000589">
    <property type="entry name" value="Ribosomal_uS15"/>
</dbReference>
<dbReference type="GO" id="GO:0005737">
    <property type="term" value="C:cytoplasm"/>
    <property type="evidence" value="ECO:0007669"/>
    <property type="project" value="UniProtKB-ARBA"/>
</dbReference>
<keyword evidence="6" id="KW-0934">Plastid</keyword>
<dbReference type="EMBL" id="MF167426">
    <property type="protein sequence ID" value="ASQ40163.1"/>
    <property type="molecule type" value="Genomic_DNA"/>
</dbReference>
<evidence type="ECO:0000256" key="1">
    <source>
        <dbReference type="ARBA" id="ARBA00008434"/>
    </source>
</evidence>
<dbReference type="PANTHER" id="PTHR23321">
    <property type="entry name" value="RIBOSOMAL PROTEIN S15, BACTERIAL AND ORGANELLAR"/>
    <property type="match status" value="1"/>
</dbReference>
<dbReference type="InterPro" id="IPR009068">
    <property type="entry name" value="uS15_NS1_RNA-bd_sf"/>
</dbReference>
<dbReference type="RefSeq" id="YP_009546102.1">
    <property type="nucleotide sequence ID" value="NC_040153.1"/>
</dbReference>
<geneLocation type="plastid" evidence="6"/>
<dbReference type="SMART" id="SM01387">
    <property type="entry name" value="Ribosomal_S15"/>
    <property type="match status" value="1"/>
</dbReference>
<evidence type="ECO:0000256" key="4">
    <source>
        <dbReference type="RuleBase" id="RU003919"/>
    </source>
</evidence>
<dbReference type="PANTHER" id="PTHR23321:SF26">
    <property type="entry name" value="SMALL RIBOSOMAL SUBUNIT PROTEIN US15M"/>
    <property type="match status" value="1"/>
</dbReference>
<comment type="similarity">
    <text evidence="1 4">Belongs to the universal ribosomal protein uS15 family.</text>
</comment>
<dbReference type="GO" id="GO:0003735">
    <property type="term" value="F:structural constituent of ribosome"/>
    <property type="evidence" value="ECO:0007669"/>
    <property type="project" value="InterPro"/>
</dbReference>
<keyword evidence="3 4" id="KW-0687">Ribonucleoprotein</keyword>
<dbReference type="PROSITE" id="PS00362">
    <property type="entry name" value="RIBOSOMAL_S15"/>
    <property type="match status" value="1"/>
</dbReference>
<dbReference type="GO" id="GO:0005840">
    <property type="term" value="C:ribosome"/>
    <property type="evidence" value="ECO:0007669"/>
    <property type="project" value="UniProtKB-KW"/>
</dbReference>
<dbReference type="Pfam" id="PF00312">
    <property type="entry name" value="Ribosomal_S15"/>
    <property type="match status" value="1"/>
</dbReference>
<dbReference type="HAMAP" id="MF_01343_B">
    <property type="entry name" value="Ribosomal_uS15_B"/>
    <property type="match status" value="1"/>
</dbReference>
<name>A0A3G1IVP8_9EUKA</name>
<dbReference type="CDD" id="cd00353">
    <property type="entry name" value="Ribosomal_S15p_S13e"/>
    <property type="match status" value="1"/>
</dbReference>